<evidence type="ECO:0000256" key="7">
    <source>
        <dbReference type="PIRNR" id="PIRNR036427"/>
    </source>
</evidence>
<dbReference type="CDD" id="cd11645">
    <property type="entry name" value="Precorrin_2_C20_MT"/>
    <property type="match status" value="1"/>
</dbReference>
<reference evidence="10 11" key="1">
    <citation type="submission" date="2014-01" db="EMBL/GenBank/DDBJ databases">
        <title>Genome sequence determination for a cystic fibrosis isolate, Inquilinus limosus.</title>
        <authorList>
            <person name="Pino M."/>
            <person name="Di Conza J."/>
            <person name="Gutkind G."/>
        </authorList>
    </citation>
    <scope>NUCLEOTIDE SEQUENCE [LARGE SCALE GENOMIC DNA]</scope>
    <source>
        <strain evidence="10 11">MP06</strain>
    </source>
</reference>
<dbReference type="OrthoDB" id="9804789at2"/>
<dbReference type="RefSeq" id="WP_034844886.1">
    <property type="nucleotide sequence ID" value="NZ_JANX01000428.1"/>
</dbReference>
<dbReference type="AlphaFoldDB" id="A0A0A0D1C6"/>
<dbReference type="InterPro" id="IPR012382">
    <property type="entry name" value="CobI/CbiL"/>
</dbReference>
<evidence type="ECO:0000313" key="10">
    <source>
        <dbReference type="EMBL" id="KGM31835.1"/>
    </source>
</evidence>
<dbReference type="Gene3D" id="3.40.1010.10">
    <property type="entry name" value="Cobalt-precorrin-4 Transmethylase, Domain 1"/>
    <property type="match status" value="1"/>
</dbReference>
<keyword evidence="3" id="KW-0169">Cobalamin biosynthesis</keyword>
<dbReference type="InterPro" id="IPR014777">
    <property type="entry name" value="4pyrrole_Mease_sub1"/>
</dbReference>
<evidence type="ECO:0000259" key="9">
    <source>
        <dbReference type="Pfam" id="PF00590"/>
    </source>
</evidence>
<comment type="similarity">
    <text evidence="2 7 8">Belongs to the precorrin methyltransferase family.</text>
</comment>
<name>A0A0A0D1C6_9PROT</name>
<dbReference type="InterPro" id="IPR035996">
    <property type="entry name" value="4pyrrol_Methylase_sf"/>
</dbReference>
<proteinExistence type="inferred from homology"/>
<comment type="caution">
    <text evidence="10">The sequence shown here is derived from an EMBL/GenBank/DDBJ whole genome shotgun (WGS) entry which is preliminary data.</text>
</comment>
<dbReference type="EMBL" id="JANX01000428">
    <property type="protein sequence ID" value="KGM31835.1"/>
    <property type="molecule type" value="Genomic_DNA"/>
</dbReference>
<dbReference type="InterPro" id="IPR000878">
    <property type="entry name" value="4pyrrol_Mease"/>
</dbReference>
<dbReference type="Proteomes" id="UP000029995">
    <property type="component" value="Unassembled WGS sequence"/>
</dbReference>
<organism evidence="10 11">
    <name type="scientific">Inquilinus limosus MP06</name>
    <dbReference type="NCBI Taxonomy" id="1398085"/>
    <lineage>
        <taxon>Bacteria</taxon>
        <taxon>Pseudomonadati</taxon>
        <taxon>Pseudomonadota</taxon>
        <taxon>Alphaproteobacteria</taxon>
        <taxon>Rhodospirillales</taxon>
        <taxon>Rhodospirillaceae</taxon>
        <taxon>Inquilinus</taxon>
    </lineage>
</organism>
<dbReference type="InterPro" id="IPR003043">
    <property type="entry name" value="Uropor_MeTrfase_CS"/>
</dbReference>
<keyword evidence="4 8" id="KW-0489">Methyltransferase</keyword>
<dbReference type="InterPro" id="IPR014776">
    <property type="entry name" value="4pyrrole_Mease_sub2"/>
</dbReference>
<sequence length="234" mass="25169">MTGTLYGLGVGPGDPELVTLKALRLLRAAPVLAYPAPDVGDSFARAIVAPHLQGGQIEIAIRVPMRVDPAPAQAAYDAAAVEIGGHLDAGRNVAVLCEGDPFFYGSFMYLFGRLAERHRVEVVPGVSSLTACAAATGLPLAARNDVLTVLPAPLPEEDLRPMLQAAEAVAIMKLRRHFKKISQLLKEAGLYDSARYVERATLGHQRVLKLAEVDPESVPYFSMILAHRRGAAWR</sequence>
<evidence type="ECO:0000256" key="4">
    <source>
        <dbReference type="ARBA" id="ARBA00022603"/>
    </source>
</evidence>
<dbReference type="GO" id="GO:0009236">
    <property type="term" value="P:cobalamin biosynthetic process"/>
    <property type="evidence" value="ECO:0007669"/>
    <property type="project" value="UniProtKB-UniRule"/>
</dbReference>
<evidence type="ECO:0000256" key="6">
    <source>
        <dbReference type="ARBA" id="ARBA00022691"/>
    </source>
</evidence>
<dbReference type="GO" id="GO:0030788">
    <property type="term" value="F:precorrin-2 C20-methyltransferase activity"/>
    <property type="evidence" value="ECO:0007669"/>
    <property type="project" value="InterPro"/>
</dbReference>
<dbReference type="InterPro" id="IPR006364">
    <property type="entry name" value="CobI/CbiL/CobIJ_dom"/>
</dbReference>
<evidence type="ECO:0000256" key="1">
    <source>
        <dbReference type="ARBA" id="ARBA00004953"/>
    </source>
</evidence>
<evidence type="ECO:0000256" key="5">
    <source>
        <dbReference type="ARBA" id="ARBA00022679"/>
    </source>
</evidence>
<dbReference type="UniPathway" id="UPA00148"/>
<dbReference type="PROSITE" id="PS00840">
    <property type="entry name" value="SUMT_2"/>
    <property type="match status" value="1"/>
</dbReference>
<comment type="pathway">
    <text evidence="1">Cofactor biosynthesis; adenosylcobalamin biosynthesis.</text>
</comment>
<dbReference type="GO" id="GO:0032259">
    <property type="term" value="P:methylation"/>
    <property type="evidence" value="ECO:0007669"/>
    <property type="project" value="UniProtKB-KW"/>
</dbReference>
<protein>
    <submittedName>
        <fullName evidence="10">Precorrin-2 C20-methyltransferase</fullName>
    </submittedName>
</protein>
<feature type="domain" description="Tetrapyrrole methylase" evidence="9">
    <location>
        <begin position="4"/>
        <end position="210"/>
    </location>
</feature>
<accession>A0A0A0D1C6</accession>
<dbReference type="Gene3D" id="3.30.950.10">
    <property type="entry name" value="Methyltransferase, Cobalt-precorrin-4 Transmethylase, Domain 2"/>
    <property type="match status" value="1"/>
</dbReference>
<gene>
    <name evidence="10" type="ORF">P409_24910</name>
</gene>
<keyword evidence="6" id="KW-0949">S-adenosyl-L-methionine</keyword>
<dbReference type="SUPFAM" id="SSF53790">
    <property type="entry name" value="Tetrapyrrole methylase"/>
    <property type="match status" value="1"/>
</dbReference>
<keyword evidence="5 8" id="KW-0808">Transferase</keyword>
<dbReference type="PANTHER" id="PTHR43467:SF2">
    <property type="entry name" value="COBALT-PRECORRIN-2 C(20)-METHYLTRANSFERASE"/>
    <property type="match status" value="1"/>
</dbReference>
<evidence type="ECO:0000256" key="2">
    <source>
        <dbReference type="ARBA" id="ARBA00005879"/>
    </source>
</evidence>
<evidence type="ECO:0000256" key="3">
    <source>
        <dbReference type="ARBA" id="ARBA00022573"/>
    </source>
</evidence>
<evidence type="ECO:0000256" key="8">
    <source>
        <dbReference type="RuleBase" id="RU003960"/>
    </source>
</evidence>
<dbReference type="NCBIfam" id="TIGR01467">
    <property type="entry name" value="cobI_cbiL"/>
    <property type="match status" value="1"/>
</dbReference>
<dbReference type="Pfam" id="PF00590">
    <property type="entry name" value="TP_methylase"/>
    <property type="match status" value="1"/>
</dbReference>
<dbReference type="PIRSF" id="PIRSF036427">
    <property type="entry name" value="Precrrn-2_mtase"/>
    <property type="match status" value="1"/>
</dbReference>
<evidence type="ECO:0000313" key="11">
    <source>
        <dbReference type="Proteomes" id="UP000029995"/>
    </source>
</evidence>
<dbReference type="PANTHER" id="PTHR43467">
    <property type="entry name" value="COBALT-PRECORRIN-2 C(20)-METHYLTRANSFERASE"/>
    <property type="match status" value="1"/>
</dbReference>